<dbReference type="GO" id="GO:0016787">
    <property type="term" value="F:hydrolase activity"/>
    <property type="evidence" value="ECO:0007669"/>
    <property type="project" value="UniProtKB-KW"/>
</dbReference>
<evidence type="ECO:0000259" key="2">
    <source>
        <dbReference type="SMART" id="SM00642"/>
    </source>
</evidence>
<dbReference type="InterPro" id="IPR006047">
    <property type="entry name" value="GH13_cat_dom"/>
</dbReference>
<proteinExistence type="inferred from homology"/>
<comment type="similarity">
    <text evidence="1">Belongs to the glycosyl hydrolase 13 family.</text>
</comment>
<dbReference type="Gene3D" id="3.20.20.80">
    <property type="entry name" value="Glycosidases"/>
    <property type="match status" value="1"/>
</dbReference>
<dbReference type="EMBL" id="BAAALT010000016">
    <property type="protein sequence ID" value="GAA1788861.1"/>
    <property type="molecule type" value="Genomic_DNA"/>
</dbReference>
<name>A0ABP4XUF5_9ACTN</name>
<protein>
    <submittedName>
        <fullName evidence="3">Glycoside hydrolase family 13 protein</fullName>
    </submittedName>
</protein>
<dbReference type="SUPFAM" id="SSF51445">
    <property type="entry name" value="(Trans)glycosidases"/>
    <property type="match status" value="1"/>
</dbReference>
<accession>A0ABP4XUF5</accession>
<evidence type="ECO:0000256" key="1">
    <source>
        <dbReference type="ARBA" id="ARBA00008061"/>
    </source>
</evidence>
<reference evidence="4" key="1">
    <citation type="journal article" date="2019" name="Int. J. Syst. Evol. Microbiol.">
        <title>The Global Catalogue of Microorganisms (GCM) 10K type strain sequencing project: providing services to taxonomists for standard genome sequencing and annotation.</title>
        <authorList>
            <consortium name="The Broad Institute Genomics Platform"/>
            <consortium name="The Broad Institute Genome Sequencing Center for Infectious Disease"/>
            <person name="Wu L."/>
            <person name="Ma J."/>
        </authorList>
    </citation>
    <scope>NUCLEOTIDE SEQUENCE [LARGE SCALE GENOMIC DNA]</scope>
    <source>
        <strain evidence="4">JCM 13250</strain>
    </source>
</reference>
<dbReference type="PANTHER" id="PTHR10357">
    <property type="entry name" value="ALPHA-AMYLASE FAMILY MEMBER"/>
    <property type="match status" value="1"/>
</dbReference>
<dbReference type="Proteomes" id="UP001500218">
    <property type="component" value="Unassembled WGS sequence"/>
</dbReference>
<keyword evidence="3" id="KW-0378">Hydrolase</keyword>
<dbReference type="CDD" id="cd11332">
    <property type="entry name" value="AmyAc_OligoGlu_TS"/>
    <property type="match status" value="1"/>
</dbReference>
<feature type="domain" description="Glycosyl hydrolase family 13 catalytic" evidence="2">
    <location>
        <begin position="16"/>
        <end position="413"/>
    </location>
</feature>
<evidence type="ECO:0000313" key="3">
    <source>
        <dbReference type="EMBL" id="GAA1788861.1"/>
    </source>
</evidence>
<dbReference type="InterPro" id="IPR017853">
    <property type="entry name" value="GH"/>
</dbReference>
<dbReference type="InterPro" id="IPR045857">
    <property type="entry name" value="O16G_dom_2"/>
</dbReference>
<keyword evidence="4" id="KW-1185">Reference proteome</keyword>
<dbReference type="Pfam" id="PF00128">
    <property type="entry name" value="Alpha-amylase"/>
    <property type="match status" value="1"/>
</dbReference>
<evidence type="ECO:0000313" key="4">
    <source>
        <dbReference type="Proteomes" id="UP001500218"/>
    </source>
</evidence>
<gene>
    <name evidence="3" type="ORF">GCM10009682_08650</name>
</gene>
<dbReference type="RefSeq" id="WP_344126461.1">
    <property type="nucleotide sequence ID" value="NZ_BAAALT010000016.1"/>
</dbReference>
<dbReference type="Gene3D" id="3.90.400.10">
    <property type="entry name" value="Oligo-1,6-glucosidase, Domain 2"/>
    <property type="match status" value="1"/>
</dbReference>
<dbReference type="SMART" id="SM00642">
    <property type="entry name" value="Aamy"/>
    <property type="match status" value="1"/>
</dbReference>
<dbReference type="PANTHER" id="PTHR10357:SF179">
    <property type="entry name" value="NEUTRAL AND BASIC AMINO ACID TRANSPORT PROTEIN RBAT"/>
    <property type="match status" value="1"/>
</dbReference>
<organism evidence="3 4">
    <name type="scientific">Luedemannella flava</name>
    <dbReference type="NCBI Taxonomy" id="349316"/>
    <lineage>
        <taxon>Bacteria</taxon>
        <taxon>Bacillati</taxon>
        <taxon>Actinomycetota</taxon>
        <taxon>Actinomycetes</taxon>
        <taxon>Micromonosporales</taxon>
        <taxon>Micromonosporaceae</taxon>
        <taxon>Luedemannella</taxon>
    </lineage>
</organism>
<comment type="caution">
    <text evidence="3">The sequence shown here is derived from an EMBL/GenBank/DDBJ whole genome shotgun (WGS) entry which is preliminary data.</text>
</comment>
<sequence>MDFPTAGWWRSAVIYQIYPRSFADSNGDGMGDLGGVRAHLDYLAELGIDAVWFNPWYASPQADAGYDVADYRAIDPAFGTLSEAEELIREAHARSIRVIVDVVPNHASDQHPWFKEALAGSAAARDLFWFRPGRGEHGEFPPNNWQSIFGGPAWTRVKDADGTPGDWYLHLFAAEQPDLNWDNPQVRAEFEDVLRFWFDRGADGVRIDSAALLLKDLELADFDHALPPFPHPYTDRDEVHEVYRSWRRIADSYAEPRALIGEVWLPDADRFAAYLRPDEMHTAFNFAFLGCAWEAGALRAVIDETLAVHAPVGAPATWVLSNHDVPRHVTRYGRADTSFNLDYRQLGAPTDRALGLRRARAALLLSLALPGSVYVYQGEELGLEEVENIPDNLRQDPMFFRTHGQNLGRDGCRVPLPWSGAAPPFGFSPAGAVAEPWLPQPLSWADRTVEAQNGDPDSMLELYRRALAARRQQPALGDGPMAWLPASDAVLAFRRGDGFTCVVNLSERAVDLPVTGSVVLSSGPLAANQLPPDTAVWLTPVAAIRVAAESVRRPPRTMPSSPLCSASL</sequence>